<name>A0A9K3JER8_HELAN</name>
<organism evidence="2 3">
    <name type="scientific">Helianthus annuus</name>
    <name type="common">Common sunflower</name>
    <dbReference type="NCBI Taxonomy" id="4232"/>
    <lineage>
        <taxon>Eukaryota</taxon>
        <taxon>Viridiplantae</taxon>
        <taxon>Streptophyta</taxon>
        <taxon>Embryophyta</taxon>
        <taxon>Tracheophyta</taxon>
        <taxon>Spermatophyta</taxon>
        <taxon>Magnoliopsida</taxon>
        <taxon>eudicotyledons</taxon>
        <taxon>Gunneridae</taxon>
        <taxon>Pentapetalae</taxon>
        <taxon>asterids</taxon>
        <taxon>campanulids</taxon>
        <taxon>Asterales</taxon>
        <taxon>Asteraceae</taxon>
        <taxon>Asteroideae</taxon>
        <taxon>Heliantheae alliance</taxon>
        <taxon>Heliantheae</taxon>
        <taxon>Helianthus</taxon>
    </lineage>
</organism>
<dbReference type="EMBL" id="MNCJ02000318">
    <property type="protein sequence ID" value="KAF5813579.1"/>
    <property type="molecule type" value="Genomic_DNA"/>
</dbReference>
<feature type="domain" description="Transposase (putative) gypsy type" evidence="1">
    <location>
        <begin position="56"/>
        <end position="111"/>
    </location>
</feature>
<gene>
    <name evidence="2" type="ORF">HanXRQr2_Chr03g0100241</name>
</gene>
<dbReference type="InterPro" id="IPR007321">
    <property type="entry name" value="Transposase_28"/>
</dbReference>
<sequence>MLVQFSKLTESEIDKFCLDHGIDPSLETQVPGDMIANQRPKGFLVFYTRILDQPNLRYHFTNFFLEVLKYYRLSLGQLAPIGVARIMHFEILCRALSYEPSLLMFHHFFRLAWNEDWYTIEKTQCETPLLSTTASHTYAWKNQFFFISDRLFPFTIVPRKFSEGLNEKEPEVHELEQGLLLRLRSYRAKLRAYPEELLVVLGISQDWVDSDFEPVFCVDRKEMSALDYILLGDPSGVEIEQREIPKGGPSIVWRTEHVRNAGDLESVLLQPIMDGSSAKKLPAPVRRSINT</sequence>
<protein>
    <recommendedName>
        <fullName evidence="1">Transposase (putative) gypsy type domain-containing protein</fullName>
    </recommendedName>
</protein>
<evidence type="ECO:0000313" key="3">
    <source>
        <dbReference type="Proteomes" id="UP000215914"/>
    </source>
</evidence>
<dbReference type="AlphaFoldDB" id="A0A9K3JER8"/>
<evidence type="ECO:0000313" key="2">
    <source>
        <dbReference type="EMBL" id="KAF5813579.1"/>
    </source>
</evidence>
<keyword evidence="3" id="KW-1185">Reference proteome</keyword>
<dbReference type="PANTHER" id="PTHR31099:SF41">
    <property type="entry name" value="TRANSPOSASE (PUTATIVE), GYPSY TYPE-RELATED"/>
    <property type="match status" value="1"/>
</dbReference>
<comment type="caution">
    <text evidence="2">The sequence shown here is derived from an EMBL/GenBank/DDBJ whole genome shotgun (WGS) entry which is preliminary data.</text>
</comment>
<dbReference type="Pfam" id="PF04195">
    <property type="entry name" value="Transposase_28"/>
    <property type="match status" value="1"/>
</dbReference>
<dbReference type="Gramene" id="mRNA:HanXRQr2_Chr03g0100241">
    <property type="protein sequence ID" value="mRNA:HanXRQr2_Chr03g0100241"/>
    <property type="gene ID" value="HanXRQr2_Chr03g0100241"/>
</dbReference>
<reference evidence="2" key="1">
    <citation type="journal article" date="2017" name="Nature">
        <title>The sunflower genome provides insights into oil metabolism, flowering and Asterid evolution.</title>
        <authorList>
            <person name="Badouin H."/>
            <person name="Gouzy J."/>
            <person name="Grassa C.J."/>
            <person name="Murat F."/>
            <person name="Staton S.E."/>
            <person name="Cottret L."/>
            <person name="Lelandais-Briere C."/>
            <person name="Owens G.L."/>
            <person name="Carrere S."/>
            <person name="Mayjonade B."/>
            <person name="Legrand L."/>
            <person name="Gill N."/>
            <person name="Kane N.C."/>
            <person name="Bowers J.E."/>
            <person name="Hubner S."/>
            <person name="Bellec A."/>
            <person name="Berard A."/>
            <person name="Berges H."/>
            <person name="Blanchet N."/>
            <person name="Boniface M.C."/>
            <person name="Brunel D."/>
            <person name="Catrice O."/>
            <person name="Chaidir N."/>
            <person name="Claudel C."/>
            <person name="Donnadieu C."/>
            <person name="Faraut T."/>
            <person name="Fievet G."/>
            <person name="Helmstetter N."/>
            <person name="King M."/>
            <person name="Knapp S.J."/>
            <person name="Lai Z."/>
            <person name="Le Paslier M.C."/>
            <person name="Lippi Y."/>
            <person name="Lorenzon L."/>
            <person name="Mandel J.R."/>
            <person name="Marage G."/>
            <person name="Marchand G."/>
            <person name="Marquand E."/>
            <person name="Bret-Mestries E."/>
            <person name="Morien E."/>
            <person name="Nambeesan S."/>
            <person name="Nguyen T."/>
            <person name="Pegot-Espagnet P."/>
            <person name="Pouilly N."/>
            <person name="Raftis F."/>
            <person name="Sallet E."/>
            <person name="Schiex T."/>
            <person name="Thomas J."/>
            <person name="Vandecasteele C."/>
            <person name="Vares D."/>
            <person name="Vear F."/>
            <person name="Vautrin S."/>
            <person name="Crespi M."/>
            <person name="Mangin B."/>
            <person name="Burke J.M."/>
            <person name="Salse J."/>
            <person name="Munos S."/>
            <person name="Vincourt P."/>
            <person name="Rieseberg L.H."/>
            <person name="Langlade N.B."/>
        </authorList>
    </citation>
    <scope>NUCLEOTIDE SEQUENCE</scope>
    <source>
        <tissue evidence="2">Leaves</tissue>
    </source>
</reference>
<dbReference type="Proteomes" id="UP000215914">
    <property type="component" value="Unassembled WGS sequence"/>
</dbReference>
<evidence type="ECO:0000259" key="1">
    <source>
        <dbReference type="Pfam" id="PF04195"/>
    </source>
</evidence>
<dbReference type="PANTHER" id="PTHR31099">
    <property type="entry name" value="OS06G0165300 PROTEIN"/>
    <property type="match status" value="1"/>
</dbReference>
<reference evidence="2" key="2">
    <citation type="submission" date="2020-06" db="EMBL/GenBank/DDBJ databases">
        <title>Helianthus annuus Genome sequencing and assembly Release 2.</title>
        <authorList>
            <person name="Gouzy J."/>
            <person name="Langlade N."/>
            <person name="Munos S."/>
        </authorList>
    </citation>
    <scope>NUCLEOTIDE SEQUENCE</scope>
    <source>
        <tissue evidence="2">Leaves</tissue>
    </source>
</reference>
<proteinExistence type="predicted"/>
<accession>A0A9K3JER8</accession>